<proteinExistence type="predicted"/>
<keyword evidence="2" id="KW-1133">Transmembrane helix</keyword>
<reference evidence="3 4" key="1">
    <citation type="submission" date="2011-08" db="EMBL/GenBank/DDBJ databases">
        <title>The Genome Sequence of Plasmodium vivax Brazil I.</title>
        <authorList>
            <consortium name="The Broad Institute Genome Sequencing Platform"/>
            <consortium name="The Broad Institute Genome Sequencing Center for Infectious Disease"/>
            <person name="Neafsey D."/>
            <person name="Carlton J."/>
            <person name="Barnwell J."/>
            <person name="Collins W."/>
            <person name="Escalante A."/>
            <person name="Mullikin J."/>
            <person name="Saul A."/>
            <person name="Guigo R."/>
            <person name="Camara F."/>
            <person name="Young S.K."/>
            <person name="Zeng Q."/>
            <person name="Gargeya S."/>
            <person name="Fitzgerald M."/>
            <person name="Haas B."/>
            <person name="Abouelleil A."/>
            <person name="Alvarado L."/>
            <person name="Arachchi H.M."/>
            <person name="Berlin A."/>
            <person name="Brown A."/>
            <person name="Chapman S.B."/>
            <person name="Chen Z."/>
            <person name="Dunbar C."/>
            <person name="Freedman E."/>
            <person name="Gearin G."/>
            <person name="Gellesch M."/>
            <person name="Goldberg J."/>
            <person name="Griggs A."/>
            <person name="Gujja S."/>
            <person name="Heiman D."/>
            <person name="Howarth C."/>
            <person name="Larson L."/>
            <person name="Lui A."/>
            <person name="MacDonald P.J.P."/>
            <person name="Montmayeur A."/>
            <person name="Murphy C."/>
            <person name="Neiman D."/>
            <person name="Pearson M."/>
            <person name="Priest M."/>
            <person name="Roberts A."/>
            <person name="Saif S."/>
            <person name="Shea T."/>
            <person name="Shenoy N."/>
            <person name="Sisk P."/>
            <person name="Stolte C."/>
            <person name="Sykes S."/>
            <person name="Wortman J."/>
            <person name="Nusbaum C."/>
            <person name="Birren B."/>
        </authorList>
    </citation>
    <scope>NUCLEOTIDE SEQUENCE [LARGE SCALE GENOMIC DNA]</scope>
    <source>
        <strain evidence="3 4">Brazil I</strain>
    </source>
</reference>
<evidence type="ECO:0000313" key="3">
    <source>
        <dbReference type="EMBL" id="KMZ83420.1"/>
    </source>
</evidence>
<dbReference type="AlphaFoldDB" id="A0A0J9SK66"/>
<dbReference type="Proteomes" id="UP000053327">
    <property type="component" value="Unassembled WGS sequence"/>
</dbReference>
<keyword evidence="2" id="KW-0472">Membrane</keyword>
<evidence type="ECO:0008006" key="5">
    <source>
        <dbReference type="Google" id="ProtNLM"/>
    </source>
</evidence>
<dbReference type="EMBL" id="KQ234897">
    <property type="protein sequence ID" value="KMZ83420.1"/>
    <property type="molecule type" value="Genomic_DNA"/>
</dbReference>
<keyword evidence="2" id="KW-0812">Transmembrane</keyword>
<sequence length="390" mass="45836">MENTEIDNLILNYEDFSTITKKFGTNRDYDFETKYHVVLDYASVEQEKRNKYAKTYKEVYRHLHSHGVMTVYMEKACKYISYLLHKEVDNILELYYDEEKFKILYKFVEDYYKRLSSKPNDLCLQHIVYVNEDMYKKLDDIYRLYNNYTNVLPWNNKWNEDLCEKFKIFVNGYNYYINNNKPTSLKLNDILTHFEGKINNTIKGFGGTCTKYKYTLTPIVKYIKPEEDNTSHKRELEADSPPILSPQETNPQTLTRDDETHIKSPPTDHVTQEAKITQPNEGIYQAIKAEDTPVRENVEDTELHRRESYDFIRPRTFALNERMGQSEYPQTGLETDQGTMGKITGAITGVLREVEPGPILGVSGGMGALFLLFKVCIALKLYLYFYNTFK</sequence>
<protein>
    <recommendedName>
        <fullName evidence="5">VIR protein</fullName>
    </recommendedName>
</protein>
<gene>
    <name evidence="3" type="ORF">PVBG_06106</name>
</gene>
<feature type="region of interest" description="Disordered" evidence="1">
    <location>
        <begin position="227"/>
        <end position="273"/>
    </location>
</feature>
<evidence type="ECO:0000256" key="2">
    <source>
        <dbReference type="SAM" id="Phobius"/>
    </source>
</evidence>
<evidence type="ECO:0000256" key="1">
    <source>
        <dbReference type="SAM" id="MobiDB-lite"/>
    </source>
</evidence>
<evidence type="ECO:0000313" key="4">
    <source>
        <dbReference type="Proteomes" id="UP000053327"/>
    </source>
</evidence>
<name>A0A0J9SK66_PLAV1</name>
<accession>A0A0J9SK66</accession>
<feature type="compositionally biased region" description="Basic and acidic residues" evidence="1">
    <location>
        <begin position="227"/>
        <end position="237"/>
    </location>
</feature>
<organism evidence="3 4">
    <name type="scientific">Plasmodium vivax (strain Brazil I)</name>
    <dbReference type="NCBI Taxonomy" id="1033975"/>
    <lineage>
        <taxon>Eukaryota</taxon>
        <taxon>Sar</taxon>
        <taxon>Alveolata</taxon>
        <taxon>Apicomplexa</taxon>
        <taxon>Aconoidasida</taxon>
        <taxon>Haemosporida</taxon>
        <taxon>Plasmodiidae</taxon>
        <taxon>Plasmodium</taxon>
        <taxon>Plasmodium (Plasmodium)</taxon>
    </lineage>
</organism>
<feature type="transmembrane region" description="Helical" evidence="2">
    <location>
        <begin position="359"/>
        <end position="385"/>
    </location>
</feature>